<accession>A0A368TRH5</accession>
<dbReference type="GO" id="GO:0006308">
    <property type="term" value="P:DNA catabolic process"/>
    <property type="evidence" value="ECO:0007669"/>
    <property type="project" value="InterPro"/>
</dbReference>
<dbReference type="SUPFAM" id="SSF81585">
    <property type="entry name" value="PsbU/PolX domain-like"/>
    <property type="match status" value="1"/>
</dbReference>
<dbReference type="PANTHER" id="PTHR11371:SF31">
    <property type="entry name" value="EXTRACELLULAR NUCLEASE"/>
    <property type="match status" value="1"/>
</dbReference>
<sequence length="351" mass="39012">MAIRLFLIAILTMFPLMSKGDIVICSWNIQNLGWNNNKRFDKVAHVANYCDFLAIQELMNETALERLEQKVEATSGEAWSSMASHALGRSTYREHYAFLWRDSAVEYDSGAVVFIDHRDAFAREPYSAQFRSRRTGQAFAAATVHITYGSSIGDRLPEIEALADYWQWLEEVYPGTPRLLLGDFNLRPQHAGWAPLRELGAIPAITEGATTLGLTDDHYANLYDNIWKISGTLNVSERGIVLFPELFGIGHEWARDVVSDHAPVFITLGSATLETNPSHGHTPHPAGAMSACIDLNTASRESLADLPHVGPARADAIVELRPWEVLEDLSRISGLNHSRLKEIQGSGQLCD</sequence>
<dbReference type="Gene3D" id="1.10.150.320">
    <property type="entry name" value="Photosystem II 12 kDa extrinsic protein"/>
    <property type="match status" value="1"/>
</dbReference>
<proteinExistence type="predicted"/>
<dbReference type="GO" id="GO:0004519">
    <property type="term" value="F:endonuclease activity"/>
    <property type="evidence" value="ECO:0007669"/>
    <property type="project" value="UniProtKB-KW"/>
</dbReference>
<protein>
    <submittedName>
        <fullName evidence="3">Endonuclease</fullName>
    </submittedName>
</protein>
<dbReference type="InterPro" id="IPR016202">
    <property type="entry name" value="DNase_I"/>
</dbReference>
<reference evidence="3 4" key="1">
    <citation type="submission" date="2018-07" db="EMBL/GenBank/DDBJ databases">
        <title>Halomonas montanilacus sp. nov., isolated from Lake Pengyan on Tibetan Plateau.</title>
        <authorList>
            <person name="Lu H."/>
            <person name="Xing P."/>
            <person name="Wu Q."/>
        </authorList>
    </citation>
    <scope>NUCLEOTIDE SEQUENCE [LARGE SCALE GENOMIC DNA]</scope>
    <source>
        <strain evidence="3 4">PYC7W</strain>
    </source>
</reference>
<dbReference type="SUPFAM" id="SSF56219">
    <property type="entry name" value="DNase I-like"/>
    <property type="match status" value="1"/>
</dbReference>
<dbReference type="Gene3D" id="3.60.10.10">
    <property type="entry name" value="Endonuclease/exonuclease/phosphatase"/>
    <property type="match status" value="1"/>
</dbReference>
<keyword evidence="3" id="KW-0255">Endonuclease</keyword>
<keyword evidence="1" id="KW-0540">Nuclease</keyword>
<dbReference type="CDD" id="cd10283">
    <property type="entry name" value="MnuA_DNase1-like"/>
    <property type="match status" value="1"/>
</dbReference>
<gene>
    <name evidence="3" type="ORF">DU505_19100</name>
</gene>
<evidence type="ECO:0000313" key="4">
    <source>
        <dbReference type="Proteomes" id="UP000252405"/>
    </source>
</evidence>
<comment type="caution">
    <text evidence="3">The sequence shown here is derived from an EMBL/GenBank/DDBJ whole genome shotgun (WGS) entry which is preliminary data.</text>
</comment>
<evidence type="ECO:0000256" key="2">
    <source>
        <dbReference type="ARBA" id="ARBA00022801"/>
    </source>
</evidence>
<dbReference type="PANTHER" id="PTHR11371">
    <property type="entry name" value="DEOXYRIBONUCLEASE"/>
    <property type="match status" value="1"/>
</dbReference>
<keyword evidence="2" id="KW-0378">Hydrolase</keyword>
<dbReference type="RefSeq" id="WP_114480562.1">
    <property type="nucleotide sequence ID" value="NZ_QPII01000019.1"/>
</dbReference>
<dbReference type="EMBL" id="QPII01000019">
    <property type="protein sequence ID" value="RCV86936.1"/>
    <property type="molecule type" value="Genomic_DNA"/>
</dbReference>
<evidence type="ECO:0000256" key="1">
    <source>
        <dbReference type="ARBA" id="ARBA00022722"/>
    </source>
</evidence>
<dbReference type="Pfam" id="PF12836">
    <property type="entry name" value="HHH_3"/>
    <property type="match status" value="1"/>
</dbReference>
<dbReference type="GO" id="GO:0016787">
    <property type="term" value="F:hydrolase activity"/>
    <property type="evidence" value="ECO:0007669"/>
    <property type="project" value="UniProtKB-KW"/>
</dbReference>
<evidence type="ECO:0000313" key="3">
    <source>
        <dbReference type="EMBL" id="RCV86936.1"/>
    </source>
</evidence>
<dbReference type="InterPro" id="IPR036691">
    <property type="entry name" value="Endo/exonu/phosph_ase_sf"/>
</dbReference>
<name>A0A368TRH5_9GAMM</name>
<organism evidence="3 4">
    <name type="scientific">Billgrantia montanilacus</name>
    <dbReference type="NCBI Taxonomy" id="2282305"/>
    <lineage>
        <taxon>Bacteria</taxon>
        <taxon>Pseudomonadati</taxon>
        <taxon>Pseudomonadota</taxon>
        <taxon>Gammaproteobacteria</taxon>
        <taxon>Oceanospirillales</taxon>
        <taxon>Halomonadaceae</taxon>
        <taxon>Billgrantia</taxon>
    </lineage>
</organism>
<dbReference type="SMART" id="SM00476">
    <property type="entry name" value="DNaseIc"/>
    <property type="match status" value="1"/>
</dbReference>
<dbReference type="OrthoDB" id="1201035at2"/>
<dbReference type="Proteomes" id="UP000252405">
    <property type="component" value="Unassembled WGS sequence"/>
</dbReference>
<dbReference type="AlphaFoldDB" id="A0A368TRH5"/>
<dbReference type="GO" id="GO:0004536">
    <property type="term" value="F:DNA nuclease activity"/>
    <property type="evidence" value="ECO:0007669"/>
    <property type="project" value="InterPro"/>
</dbReference>
<keyword evidence="4" id="KW-1185">Reference proteome</keyword>